<dbReference type="PROSITE" id="PS00571">
    <property type="entry name" value="AMIDASES"/>
    <property type="match status" value="1"/>
</dbReference>
<accession>A0A315ERB6</accession>
<dbReference type="InterPro" id="IPR023631">
    <property type="entry name" value="Amidase_dom"/>
</dbReference>
<dbReference type="EMBL" id="NESP01000001">
    <property type="protein sequence ID" value="PUE60466.1"/>
    <property type="molecule type" value="Genomic_DNA"/>
</dbReference>
<dbReference type="AlphaFoldDB" id="A0A315ERB6"/>
<evidence type="ECO:0000259" key="1">
    <source>
        <dbReference type="Pfam" id="PF01425"/>
    </source>
</evidence>
<dbReference type="PANTHER" id="PTHR11895">
    <property type="entry name" value="TRANSAMIDASE"/>
    <property type="match status" value="1"/>
</dbReference>
<sequence length="441" mass="45987">MTQTSFDTHTPAAQRVADALEAAASPAAQHVFTQRYADAARATAEHCDAQTQAGRSLGALHGVCITLKDNFDVAGETTMAGGVVCAGEAPAQHDAPVVQRLRDAGAVVLGKTNMSEFAFSGVGINPHHGTPVNPADPAHARVPGGSSSGAAVSVALGFAEVGIGTDTGGSIRIPAALCGLVGYKSTQARIPCTGVMELSRTLDTVGSITRSVRACLAVDAVMSQQPLPTDAANLRGLRFAVPQTLMMDDVDATVAQAFARTLRHIAEAGAHVVEIPFNALGDIAALSMPGGFSPIEGYAAHHARLARGANQIDPRVVARMTLGKGITAQDYLALHNRRNAWIAAARQTLHGFDAMLCPTVPMVAPLIEPLLEDDEAFFKVNRLLLRNPSAINYMDGCAWSLPCHEAGELPVGLMVSSLAGQDAHLARVALALENLMNSLHS</sequence>
<dbReference type="Proteomes" id="UP000251341">
    <property type="component" value="Unassembled WGS sequence"/>
</dbReference>
<keyword evidence="3" id="KW-1185">Reference proteome</keyword>
<dbReference type="RefSeq" id="WP_108402660.1">
    <property type="nucleotide sequence ID" value="NZ_NESP01000001.1"/>
</dbReference>
<proteinExistence type="predicted"/>
<dbReference type="Gene3D" id="3.90.1300.10">
    <property type="entry name" value="Amidase signature (AS) domain"/>
    <property type="match status" value="1"/>
</dbReference>
<dbReference type="NCBIfam" id="NF005460">
    <property type="entry name" value="PRK07056.1"/>
    <property type="match status" value="1"/>
</dbReference>
<dbReference type="InterPro" id="IPR020556">
    <property type="entry name" value="Amidase_CS"/>
</dbReference>
<dbReference type="InterPro" id="IPR000120">
    <property type="entry name" value="Amidase"/>
</dbReference>
<protein>
    <submittedName>
        <fullName evidence="2">Amidase</fullName>
    </submittedName>
</protein>
<dbReference type="PANTHER" id="PTHR11895:SF176">
    <property type="entry name" value="AMIDASE AMID-RELATED"/>
    <property type="match status" value="1"/>
</dbReference>
<organism evidence="2 3">
    <name type="scientific">Limnohabitans curvus</name>
    <dbReference type="NCBI Taxonomy" id="323423"/>
    <lineage>
        <taxon>Bacteria</taxon>
        <taxon>Pseudomonadati</taxon>
        <taxon>Pseudomonadota</taxon>
        <taxon>Betaproteobacteria</taxon>
        <taxon>Burkholderiales</taxon>
        <taxon>Comamonadaceae</taxon>
        <taxon>Limnohabitans</taxon>
    </lineage>
</organism>
<evidence type="ECO:0000313" key="3">
    <source>
        <dbReference type="Proteomes" id="UP000251341"/>
    </source>
</evidence>
<dbReference type="GO" id="GO:0003824">
    <property type="term" value="F:catalytic activity"/>
    <property type="evidence" value="ECO:0007669"/>
    <property type="project" value="InterPro"/>
</dbReference>
<reference evidence="2 3" key="1">
    <citation type="submission" date="2017-04" db="EMBL/GenBank/DDBJ databases">
        <title>Unexpected and diverse lifestyles within the genus Limnohabitans.</title>
        <authorList>
            <person name="Kasalicky V."/>
            <person name="Mehrshad M."/>
            <person name="Andrei S.-A."/>
            <person name="Salcher M."/>
            <person name="Kratochvilova H."/>
            <person name="Simek K."/>
            <person name="Ghai R."/>
        </authorList>
    </citation>
    <scope>NUCLEOTIDE SEQUENCE [LARGE SCALE GENOMIC DNA]</scope>
    <source>
        <strain evidence="2 3">MWH-C5</strain>
    </source>
</reference>
<evidence type="ECO:0000313" key="2">
    <source>
        <dbReference type="EMBL" id="PUE60466.1"/>
    </source>
</evidence>
<comment type="caution">
    <text evidence="2">The sequence shown here is derived from an EMBL/GenBank/DDBJ whole genome shotgun (WGS) entry which is preliminary data.</text>
</comment>
<dbReference type="InterPro" id="IPR036928">
    <property type="entry name" value="AS_sf"/>
</dbReference>
<name>A0A315ERB6_9BURK</name>
<gene>
    <name evidence="2" type="ORF">B9Z44_13345</name>
</gene>
<dbReference type="Pfam" id="PF01425">
    <property type="entry name" value="Amidase"/>
    <property type="match status" value="1"/>
</dbReference>
<feature type="domain" description="Amidase" evidence="1">
    <location>
        <begin position="29"/>
        <end position="425"/>
    </location>
</feature>
<dbReference type="SUPFAM" id="SSF75304">
    <property type="entry name" value="Amidase signature (AS) enzymes"/>
    <property type="match status" value="1"/>
</dbReference>